<evidence type="ECO:0008006" key="2">
    <source>
        <dbReference type="Google" id="ProtNLM"/>
    </source>
</evidence>
<reference evidence="1" key="1">
    <citation type="submission" date="2019-12" db="EMBL/GenBank/DDBJ databases">
        <authorList>
            <person name="Cremers G."/>
        </authorList>
    </citation>
    <scope>NUCLEOTIDE SEQUENCE</scope>
    <source>
        <strain evidence="1">Vvax</strain>
    </source>
</reference>
<proteinExistence type="predicted"/>
<dbReference type="GO" id="GO:0003676">
    <property type="term" value="F:nucleic acid binding"/>
    <property type="evidence" value="ECO:0007669"/>
    <property type="project" value="InterPro"/>
</dbReference>
<accession>A0A679JCE7</accession>
<evidence type="ECO:0000313" key="1">
    <source>
        <dbReference type="EMBL" id="CAA2108368.1"/>
    </source>
</evidence>
<dbReference type="EMBL" id="LR743507">
    <property type="protein sequence ID" value="CAA2108368.1"/>
    <property type="molecule type" value="Genomic_DNA"/>
</dbReference>
<dbReference type="InterPro" id="IPR012337">
    <property type="entry name" value="RNaseH-like_sf"/>
</dbReference>
<protein>
    <recommendedName>
        <fullName evidence="2">Exonuclease</fullName>
    </recommendedName>
</protein>
<organism evidence="1">
    <name type="scientific">Variovorax paradoxus</name>
    <dbReference type="NCBI Taxonomy" id="34073"/>
    <lineage>
        <taxon>Bacteria</taxon>
        <taxon>Pseudomonadati</taxon>
        <taxon>Pseudomonadota</taxon>
        <taxon>Betaproteobacteria</taxon>
        <taxon>Burkholderiales</taxon>
        <taxon>Comamonadaceae</taxon>
        <taxon>Variovorax</taxon>
    </lineage>
</organism>
<dbReference type="SUPFAM" id="SSF53098">
    <property type="entry name" value="Ribonuclease H-like"/>
    <property type="match status" value="1"/>
</dbReference>
<name>A0A679JCE7_VARPD</name>
<dbReference type="Gene3D" id="3.30.420.10">
    <property type="entry name" value="Ribonuclease H-like superfamily/Ribonuclease H"/>
    <property type="match status" value="1"/>
</dbReference>
<sequence length="225" mass="25022">MVEALGRCGIQLKRQAEHEPGGMQKAAASKEMNQPMSEIYISTDVESDGPIPGPHSMLSFGSAAYTADKQLLSTFSANLHTLPGAEAHPDTAAWWKTQPEAWAACRTDLQDPAHAMKNYVGWLKGLPARPVFVAYPAGFDFLFVYWYLMRFAGESPFSHSALDVKTFAMAMLGLDYRDSTKRAMPRRWFDKLPHTHVALDDAIEQGALFCNMLAENRAAARREKP</sequence>
<dbReference type="InterPro" id="IPR036397">
    <property type="entry name" value="RNaseH_sf"/>
</dbReference>
<gene>
    <name evidence="1" type="ORF">VVAX_04883</name>
</gene>
<dbReference type="AlphaFoldDB" id="A0A679JCE7"/>